<proteinExistence type="predicted"/>
<evidence type="ECO:0000259" key="2">
    <source>
        <dbReference type="Pfam" id="PF21722"/>
    </source>
</evidence>
<name>A0AAU8GQ50_9CAUD</name>
<dbReference type="InterPro" id="IPR049304">
    <property type="entry name" value="Gly_rich_dom"/>
</dbReference>
<gene>
    <name evidence="3" type="primary">27</name>
    <name evidence="3" type="ORF">SEA_PETITO_27</name>
</gene>
<organism evidence="3">
    <name type="scientific">Gordonia phage Petito</name>
    <dbReference type="NCBI Taxonomy" id="3158876"/>
    <lineage>
        <taxon>Viruses</taxon>
        <taxon>Duplodnaviria</taxon>
        <taxon>Heunggongvirae</taxon>
        <taxon>Uroviricota</taxon>
        <taxon>Caudoviricetes</taxon>
    </lineage>
</organism>
<dbReference type="EMBL" id="PP758912">
    <property type="protein sequence ID" value="XCH43899.1"/>
    <property type="molecule type" value="Genomic_DNA"/>
</dbReference>
<feature type="region of interest" description="Disordered" evidence="1">
    <location>
        <begin position="168"/>
        <end position="187"/>
    </location>
</feature>
<protein>
    <recommendedName>
        <fullName evidence="2">Glycine-rich domain-containing protein</fullName>
    </recommendedName>
</protein>
<feature type="domain" description="Glycine-rich" evidence="2">
    <location>
        <begin position="43"/>
        <end position="148"/>
    </location>
</feature>
<sequence length="215" mass="22062">MLFNLNKPLRLAFLAEKPALIVYASGVPIWRRTPVLTEYTVDQTIFFPDWARFIDFVGVGGGTSGQTGNGGNGVAGRGGNPGQWIGVTIERGVDIPWTAKQAVLTIGKGGAQAPDNDFAAANPGSASGISITGYAGIIAPGGSGTRPEVQQAGKAAPNFTYNSNVYTGGQGGNQDHPTGYRPGGAGAGGDGGIFGNRTRGHAGGDGTIWTYMRSF</sequence>
<evidence type="ECO:0000256" key="1">
    <source>
        <dbReference type="SAM" id="MobiDB-lite"/>
    </source>
</evidence>
<dbReference type="Pfam" id="PF21722">
    <property type="entry name" value="Gly_rich_2"/>
    <property type="match status" value="1"/>
</dbReference>
<reference evidence="3" key="1">
    <citation type="submission" date="2024-05" db="EMBL/GenBank/DDBJ databases">
        <authorList>
            <person name="Benson E.M."/>
            <person name="Blount M.E."/>
            <person name="Chauhan S."/>
            <person name="Ehrhart J.N."/>
            <person name="Foster A.Z."/>
            <person name="Ingber A.M."/>
            <person name="Julian M.L."/>
            <person name="Kwansah D.N."/>
            <person name="Le T."/>
            <person name="May E.J."/>
            <person name="Mazel E.H."/>
            <person name="Morency E."/>
            <person name="Nelson S.A."/>
            <person name="O'Toole C.T."/>
            <person name="Potter K.E."/>
            <person name="Rue A.R."/>
            <person name="Vita L.A."/>
            <person name="Weigand K.A."/>
            <person name="Monti D.L."/>
            <person name="Russell D.A."/>
            <person name="Jacobs-Sera D."/>
            <person name="Hatfull G.F."/>
        </authorList>
    </citation>
    <scope>NUCLEOTIDE SEQUENCE</scope>
</reference>
<accession>A0AAU8GQ50</accession>
<evidence type="ECO:0000313" key="3">
    <source>
        <dbReference type="EMBL" id="XCH43899.1"/>
    </source>
</evidence>